<dbReference type="SUPFAM" id="SSF81891">
    <property type="entry name" value="Poly A polymerase C-terminal region-like"/>
    <property type="match status" value="1"/>
</dbReference>
<evidence type="ECO:0000256" key="2">
    <source>
        <dbReference type="ARBA" id="ARBA00022679"/>
    </source>
</evidence>
<reference evidence="6 7" key="1">
    <citation type="submission" date="2016-03" db="EMBL/GenBank/DDBJ databases">
        <title>Fine-scale spatial genetic structure of a fungal parasite of coffee scale insects.</title>
        <authorList>
            <person name="Jackson D."/>
            <person name="Zemenick K.A."/>
            <person name="Malloure B."/>
            <person name="Quandt C.A."/>
            <person name="James T.Y."/>
        </authorList>
    </citation>
    <scope>NUCLEOTIDE SEQUENCE [LARGE SCALE GENOMIC DNA]</scope>
    <source>
        <strain evidence="6 7">UM487</strain>
    </source>
</reference>
<dbReference type="PANTHER" id="PTHR13734">
    <property type="entry name" value="TRNA-NUCLEOTIDYLTRANSFERASE"/>
    <property type="match status" value="1"/>
</dbReference>
<dbReference type="Proteomes" id="UP000243081">
    <property type="component" value="Unassembled WGS sequence"/>
</dbReference>
<dbReference type="GO" id="GO:0052929">
    <property type="term" value="F:ATP:3'-cytidine-cytidine-tRNA adenylyltransferase activity"/>
    <property type="evidence" value="ECO:0007669"/>
    <property type="project" value="TreeGrafter"/>
</dbReference>
<evidence type="ECO:0000313" key="7">
    <source>
        <dbReference type="Proteomes" id="UP000243081"/>
    </source>
</evidence>
<organism evidence="6 7">
    <name type="scientific">Cordyceps confragosa</name>
    <name type="common">Lecanicillium lecanii</name>
    <dbReference type="NCBI Taxonomy" id="2714763"/>
    <lineage>
        <taxon>Eukaryota</taxon>
        <taxon>Fungi</taxon>
        <taxon>Dikarya</taxon>
        <taxon>Ascomycota</taxon>
        <taxon>Pezizomycotina</taxon>
        <taxon>Sordariomycetes</taxon>
        <taxon>Hypocreomycetidae</taxon>
        <taxon>Hypocreales</taxon>
        <taxon>Cordycipitaceae</taxon>
        <taxon>Akanthomyces</taxon>
    </lineage>
</organism>
<keyword evidence="7" id="KW-1185">Reference proteome</keyword>
<dbReference type="GO" id="GO:0052927">
    <property type="term" value="F:CC tRNA cytidylyltransferase activity"/>
    <property type="evidence" value="ECO:0007669"/>
    <property type="project" value="TreeGrafter"/>
</dbReference>
<evidence type="ECO:0000259" key="5">
    <source>
        <dbReference type="Pfam" id="PF01743"/>
    </source>
</evidence>
<evidence type="ECO:0000256" key="3">
    <source>
        <dbReference type="ARBA" id="ARBA00022884"/>
    </source>
</evidence>
<dbReference type="OMA" id="WITGGWV"/>
<dbReference type="Pfam" id="PF01743">
    <property type="entry name" value="PolyA_pol"/>
    <property type="match status" value="1"/>
</dbReference>
<sequence>MAALQLKIELLPAEQLLREFLLECSQFAPGLEIWITGGWVRDRLLGIPSSDLDLALNNLTGNEFVKVLRAFSARPEIESKYSEKAAYLGIPQPYMSRAHITKKNLKMSKKLETAGCTRFGMDVDLVNLRKEVYDGKSRNPDMEFGTAAEDASRRDATVNAIFFHLERQEDHEVHEALDTIITRDRVGAELDKMITGSNTATAFNFIFDFHLYSPVFVRPDSAVFAHLASHDLAWGTRSTSSPRPTNWPLAYNMLARILVGQSNLSPLIRSYGVPEQLWLLAAYSPLAELRRTLRKEIVREASSSIKATASATKLLDDSLRNFSSIRTIVDCFADRPGRCCSRSECGMAIRSRGSTWIAQLTYVLLAETLHQDTTEDSKTGCQVSASEELLKKYANLADFVCQQKLRSAVLESPLLNGLEVMELFELEEGGKYLKTVTQRMVKWQFDNTEATKEDCKKWLLKEKDVLGLPPRS</sequence>
<dbReference type="OrthoDB" id="445712at2759"/>
<dbReference type="GO" id="GO:0003723">
    <property type="term" value="F:RNA binding"/>
    <property type="evidence" value="ECO:0007669"/>
    <property type="project" value="UniProtKB-KW"/>
</dbReference>
<dbReference type="InterPro" id="IPR002646">
    <property type="entry name" value="PolA_pol_head_dom"/>
</dbReference>
<dbReference type="AlphaFoldDB" id="A0A179I756"/>
<gene>
    <name evidence="6" type="ORF">LLEC1_00803</name>
</gene>
<evidence type="ECO:0000256" key="1">
    <source>
        <dbReference type="ARBA" id="ARBA00007265"/>
    </source>
</evidence>
<accession>A0A179I756</accession>
<keyword evidence="2 4" id="KW-0808">Transferase</keyword>
<proteinExistence type="inferred from homology"/>
<dbReference type="Gene3D" id="3.30.460.10">
    <property type="entry name" value="Beta Polymerase, domain 2"/>
    <property type="match status" value="1"/>
</dbReference>
<comment type="caution">
    <text evidence="6">The sequence shown here is derived from an EMBL/GenBank/DDBJ whole genome shotgun (WGS) entry which is preliminary data.</text>
</comment>
<dbReference type="InterPro" id="IPR043519">
    <property type="entry name" value="NT_sf"/>
</dbReference>
<keyword evidence="3 4" id="KW-0694">RNA-binding</keyword>
<comment type="similarity">
    <text evidence="1 4">Belongs to the tRNA nucleotidyltransferase/poly(A) polymerase family.</text>
</comment>
<feature type="domain" description="Poly A polymerase head" evidence="5">
    <location>
        <begin position="33"/>
        <end position="168"/>
    </location>
</feature>
<evidence type="ECO:0000313" key="6">
    <source>
        <dbReference type="EMBL" id="OAQ98094.1"/>
    </source>
</evidence>
<dbReference type="EMBL" id="LUKN01003053">
    <property type="protein sequence ID" value="OAQ98094.1"/>
    <property type="molecule type" value="Genomic_DNA"/>
</dbReference>
<evidence type="ECO:0000256" key="4">
    <source>
        <dbReference type="RuleBase" id="RU003953"/>
    </source>
</evidence>
<dbReference type="SUPFAM" id="SSF81301">
    <property type="entry name" value="Nucleotidyltransferase"/>
    <property type="match status" value="1"/>
</dbReference>
<protein>
    <recommendedName>
        <fullName evidence="5">Poly A polymerase head domain-containing protein</fullName>
    </recommendedName>
</protein>
<name>A0A179I756_CORDF</name>
<dbReference type="PANTHER" id="PTHR13734:SF5">
    <property type="entry name" value="CCA TRNA NUCLEOTIDYLTRANSFERASE, MITOCHONDRIAL"/>
    <property type="match status" value="1"/>
</dbReference>
<dbReference type="GO" id="GO:0001680">
    <property type="term" value="P:tRNA 3'-terminal CCA addition"/>
    <property type="evidence" value="ECO:0007669"/>
    <property type="project" value="UniProtKB-ARBA"/>
</dbReference>